<feature type="region of interest" description="Disordered" evidence="1">
    <location>
        <begin position="49"/>
        <end position="75"/>
    </location>
</feature>
<proteinExistence type="predicted"/>
<protein>
    <submittedName>
        <fullName evidence="2">Uncharacterized protein</fullName>
    </submittedName>
</protein>
<organism evidence="2 3">
    <name type="scientific">Eumeta variegata</name>
    <name type="common">Bagworm moth</name>
    <name type="synonym">Eumeta japonica</name>
    <dbReference type="NCBI Taxonomy" id="151549"/>
    <lineage>
        <taxon>Eukaryota</taxon>
        <taxon>Metazoa</taxon>
        <taxon>Ecdysozoa</taxon>
        <taxon>Arthropoda</taxon>
        <taxon>Hexapoda</taxon>
        <taxon>Insecta</taxon>
        <taxon>Pterygota</taxon>
        <taxon>Neoptera</taxon>
        <taxon>Endopterygota</taxon>
        <taxon>Lepidoptera</taxon>
        <taxon>Glossata</taxon>
        <taxon>Ditrysia</taxon>
        <taxon>Tineoidea</taxon>
        <taxon>Psychidae</taxon>
        <taxon>Oiketicinae</taxon>
        <taxon>Eumeta</taxon>
    </lineage>
</organism>
<comment type="caution">
    <text evidence="2">The sequence shown here is derived from an EMBL/GenBank/DDBJ whole genome shotgun (WGS) entry which is preliminary data.</text>
</comment>
<feature type="compositionally biased region" description="Basic residues" evidence="1">
    <location>
        <begin position="59"/>
        <end position="75"/>
    </location>
</feature>
<dbReference type="AlphaFoldDB" id="A0A4C1ZX02"/>
<dbReference type="Proteomes" id="UP000299102">
    <property type="component" value="Unassembled WGS sequence"/>
</dbReference>
<name>A0A4C1ZX02_EUMVA</name>
<feature type="compositionally biased region" description="Low complexity" evidence="1">
    <location>
        <begin position="9"/>
        <end position="23"/>
    </location>
</feature>
<gene>
    <name evidence="2" type="ORF">EVAR_67120_1</name>
</gene>
<keyword evidence="3" id="KW-1185">Reference proteome</keyword>
<evidence type="ECO:0000256" key="1">
    <source>
        <dbReference type="SAM" id="MobiDB-lite"/>
    </source>
</evidence>
<accession>A0A4C1ZX02</accession>
<evidence type="ECO:0000313" key="3">
    <source>
        <dbReference type="Proteomes" id="UP000299102"/>
    </source>
</evidence>
<feature type="region of interest" description="Disordered" evidence="1">
    <location>
        <begin position="1"/>
        <end position="36"/>
    </location>
</feature>
<evidence type="ECO:0000313" key="2">
    <source>
        <dbReference type="EMBL" id="GBP92238.1"/>
    </source>
</evidence>
<sequence>MMKMQVVSRGAARGARPPRTTPGTRGGTRESRRNKSFARLNLMRSLSISVNDTTDPPRRCRVGALRRTRHRRGRI</sequence>
<dbReference type="EMBL" id="BGZK01002252">
    <property type="protein sequence ID" value="GBP92238.1"/>
    <property type="molecule type" value="Genomic_DNA"/>
</dbReference>
<reference evidence="2 3" key="1">
    <citation type="journal article" date="2019" name="Commun. Biol.">
        <title>The bagworm genome reveals a unique fibroin gene that provides high tensile strength.</title>
        <authorList>
            <person name="Kono N."/>
            <person name="Nakamura H."/>
            <person name="Ohtoshi R."/>
            <person name="Tomita M."/>
            <person name="Numata K."/>
            <person name="Arakawa K."/>
        </authorList>
    </citation>
    <scope>NUCLEOTIDE SEQUENCE [LARGE SCALE GENOMIC DNA]</scope>
</reference>